<evidence type="ECO:0000313" key="2">
    <source>
        <dbReference type="EMBL" id="KAF4118126.1"/>
    </source>
</evidence>
<dbReference type="Gene3D" id="3.30.40.10">
    <property type="entry name" value="Zinc/RING finger domain, C3HC4 (zinc finger)"/>
    <property type="match status" value="1"/>
</dbReference>
<accession>A0A7J6DFM4</accession>
<evidence type="ECO:0000313" key="3">
    <source>
        <dbReference type="Proteomes" id="UP000579812"/>
    </source>
</evidence>
<organism evidence="2 3">
    <name type="scientific">Onychostoma macrolepis</name>
    <dbReference type="NCBI Taxonomy" id="369639"/>
    <lineage>
        <taxon>Eukaryota</taxon>
        <taxon>Metazoa</taxon>
        <taxon>Chordata</taxon>
        <taxon>Craniata</taxon>
        <taxon>Vertebrata</taxon>
        <taxon>Euteleostomi</taxon>
        <taxon>Actinopterygii</taxon>
        <taxon>Neopterygii</taxon>
        <taxon>Teleostei</taxon>
        <taxon>Ostariophysi</taxon>
        <taxon>Cypriniformes</taxon>
        <taxon>Cyprinidae</taxon>
        <taxon>Acrossocheilinae</taxon>
        <taxon>Onychostoma</taxon>
    </lineage>
</organism>
<gene>
    <name evidence="2" type="ORF">G5714_000177</name>
</gene>
<feature type="region of interest" description="Disordered" evidence="1">
    <location>
        <begin position="65"/>
        <end position="86"/>
    </location>
</feature>
<dbReference type="Proteomes" id="UP000579812">
    <property type="component" value="Unassembled WGS sequence"/>
</dbReference>
<protein>
    <recommendedName>
        <fullName evidence="4">RING-type domain-containing protein</fullName>
    </recommendedName>
</protein>
<reference evidence="2 3" key="1">
    <citation type="submission" date="2020-04" db="EMBL/GenBank/DDBJ databases">
        <title>Chromosome-level genome assembly of a cyprinid fish Onychostoma macrolepis by integration of Nanopore Sequencing, Bionano and Hi-C technology.</title>
        <authorList>
            <person name="Wang D."/>
        </authorList>
    </citation>
    <scope>NUCLEOTIDE SEQUENCE [LARGE SCALE GENOMIC DNA]</scope>
    <source>
        <strain evidence="2">SWU-2019</strain>
        <tissue evidence="2">Muscle</tissue>
    </source>
</reference>
<dbReference type="InterPro" id="IPR013083">
    <property type="entry name" value="Znf_RING/FYVE/PHD"/>
</dbReference>
<evidence type="ECO:0008006" key="4">
    <source>
        <dbReference type="Google" id="ProtNLM"/>
    </source>
</evidence>
<dbReference type="AlphaFoldDB" id="A0A7J6DFM4"/>
<name>A0A7J6DFM4_9TELE</name>
<feature type="compositionally biased region" description="Low complexity" evidence="1">
    <location>
        <begin position="72"/>
        <end position="86"/>
    </location>
</feature>
<dbReference type="SUPFAM" id="SSF57850">
    <property type="entry name" value="RING/U-box"/>
    <property type="match status" value="1"/>
</dbReference>
<keyword evidence="3" id="KW-1185">Reference proteome</keyword>
<dbReference type="EMBL" id="JAAMOB010000001">
    <property type="protein sequence ID" value="KAF4118126.1"/>
    <property type="molecule type" value="Genomic_DNA"/>
</dbReference>
<evidence type="ECO:0000256" key="1">
    <source>
        <dbReference type="SAM" id="MobiDB-lite"/>
    </source>
</evidence>
<sequence>MDHYVLFKSNKRVTVREDDMSTEKIGRIFQVSSQNLYLTDDMNMAIFPGENGLFSTLDLTPRGHYEVHGDSDSSLSPSSSASSSSGSQRFSFLRTASSIAGSSVASPVQATAAPPRASMSRSFQRSIFIAECLTGKLKPSRTVVVRFMEFEATVPGITAKVQSALICEEPLILTDAQGNQIVESEGTKGSLYWKQNARKILAVSEEEFQRFQQESKRKRPSQRDDGSSGLQDVFERIEEVVLAAQGLQEVTSVMKELSDVASSNRRTTLVMTNFQAQQLQTAFNCHVCKGPFQEPMFAVCCRSIVGCKVCVLQWHETSSQCLKCRQECTNVYEVTGLSDALSVLKDIISVD</sequence>
<comment type="caution">
    <text evidence="2">The sequence shown here is derived from an EMBL/GenBank/DDBJ whole genome shotgun (WGS) entry which is preliminary data.</text>
</comment>
<proteinExistence type="predicted"/>